<keyword evidence="2" id="KW-1185">Reference proteome</keyword>
<dbReference type="Proteomes" id="UP000762676">
    <property type="component" value="Unassembled WGS sequence"/>
</dbReference>
<dbReference type="EMBL" id="BMAT01009378">
    <property type="protein sequence ID" value="GFS05297.1"/>
    <property type="molecule type" value="Genomic_DNA"/>
</dbReference>
<proteinExistence type="predicted"/>
<reference evidence="1 2" key="1">
    <citation type="journal article" date="2021" name="Elife">
        <title>Chloroplast acquisition without the gene transfer in kleptoplastic sea slugs, Plakobranchus ocellatus.</title>
        <authorList>
            <person name="Maeda T."/>
            <person name="Takahashi S."/>
            <person name="Yoshida T."/>
            <person name="Shimamura S."/>
            <person name="Takaki Y."/>
            <person name="Nagai Y."/>
            <person name="Toyoda A."/>
            <person name="Suzuki Y."/>
            <person name="Arimoto A."/>
            <person name="Ishii H."/>
            <person name="Satoh N."/>
            <person name="Nishiyama T."/>
            <person name="Hasebe M."/>
            <person name="Maruyama T."/>
            <person name="Minagawa J."/>
            <person name="Obokata J."/>
            <person name="Shigenobu S."/>
        </authorList>
    </citation>
    <scope>NUCLEOTIDE SEQUENCE [LARGE SCALE GENOMIC DNA]</scope>
</reference>
<sequence length="88" mass="9891">MWRNLNFQLHSSAESRAPIARIYPYGKANVKERNYQDVSDPDDIQAVIVQSLPSDKIAAVTSGEHLNEFLMNCLLNSPTKFPVLFLVG</sequence>
<comment type="caution">
    <text evidence="1">The sequence shown here is derived from an EMBL/GenBank/DDBJ whole genome shotgun (WGS) entry which is preliminary data.</text>
</comment>
<dbReference type="AlphaFoldDB" id="A0AAV4I4W3"/>
<accession>A0AAV4I4W3</accession>
<protein>
    <submittedName>
        <fullName evidence="1">Uncharacterized protein</fullName>
    </submittedName>
</protein>
<organism evidence="1 2">
    <name type="scientific">Elysia marginata</name>
    <dbReference type="NCBI Taxonomy" id="1093978"/>
    <lineage>
        <taxon>Eukaryota</taxon>
        <taxon>Metazoa</taxon>
        <taxon>Spiralia</taxon>
        <taxon>Lophotrochozoa</taxon>
        <taxon>Mollusca</taxon>
        <taxon>Gastropoda</taxon>
        <taxon>Heterobranchia</taxon>
        <taxon>Euthyneura</taxon>
        <taxon>Panpulmonata</taxon>
        <taxon>Sacoglossa</taxon>
        <taxon>Placobranchoidea</taxon>
        <taxon>Plakobranchidae</taxon>
        <taxon>Elysia</taxon>
    </lineage>
</organism>
<evidence type="ECO:0000313" key="1">
    <source>
        <dbReference type="EMBL" id="GFS05297.1"/>
    </source>
</evidence>
<name>A0AAV4I4W3_9GAST</name>
<evidence type="ECO:0000313" key="2">
    <source>
        <dbReference type="Proteomes" id="UP000762676"/>
    </source>
</evidence>
<gene>
    <name evidence="1" type="ORF">ElyMa_004678300</name>
</gene>